<evidence type="ECO:0000259" key="8">
    <source>
        <dbReference type="Pfam" id="PF13793"/>
    </source>
</evidence>
<dbReference type="GO" id="GO:0004749">
    <property type="term" value="F:ribose phosphate diphosphokinase activity"/>
    <property type="evidence" value="ECO:0007669"/>
    <property type="project" value="UniProtKB-EC"/>
</dbReference>
<dbReference type="GO" id="GO:0006164">
    <property type="term" value="P:purine nucleotide biosynthetic process"/>
    <property type="evidence" value="ECO:0007669"/>
    <property type="project" value="TreeGrafter"/>
</dbReference>
<protein>
    <recommendedName>
        <fullName evidence="1">ribose-phosphate diphosphokinase</fullName>
        <ecNumber evidence="1">2.7.6.1</ecNumber>
    </recommendedName>
</protein>
<feature type="domain" description="Ribose-phosphate pyrophosphokinase N-terminal" evidence="8">
    <location>
        <begin position="4"/>
        <end position="120"/>
    </location>
</feature>
<comment type="catalytic activity">
    <reaction evidence="7">
        <text>D-ribose 5-phosphate + ATP = 5-phospho-alpha-D-ribose 1-diphosphate + AMP + H(+)</text>
        <dbReference type="Rhea" id="RHEA:15609"/>
        <dbReference type="ChEBI" id="CHEBI:15378"/>
        <dbReference type="ChEBI" id="CHEBI:30616"/>
        <dbReference type="ChEBI" id="CHEBI:58017"/>
        <dbReference type="ChEBI" id="CHEBI:78346"/>
        <dbReference type="ChEBI" id="CHEBI:456215"/>
        <dbReference type="EC" id="2.7.6.1"/>
    </reaction>
</comment>
<dbReference type="InterPro" id="IPR005946">
    <property type="entry name" value="Rib-P_diPkinase"/>
</dbReference>
<dbReference type="FunFam" id="3.40.50.2020:FF:000014">
    <property type="entry name" value="Ribose-phosphate pyrophosphokinase 1"/>
    <property type="match status" value="1"/>
</dbReference>
<evidence type="ECO:0000256" key="3">
    <source>
        <dbReference type="ARBA" id="ARBA00022727"/>
    </source>
</evidence>
<evidence type="ECO:0000256" key="1">
    <source>
        <dbReference type="ARBA" id="ARBA00013247"/>
    </source>
</evidence>
<keyword evidence="2" id="KW-0808">Transferase</keyword>
<dbReference type="PANTHER" id="PTHR10210:SF32">
    <property type="entry name" value="RIBOSE-PHOSPHATE PYROPHOSPHOKINASE 2"/>
    <property type="match status" value="1"/>
</dbReference>
<keyword evidence="6" id="KW-0067">ATP-binding</keyword>
<evidence type="ECO:0000256" key="2">
    <source>
        <dbReference type="ARBA" id="ARBA00022679"/>
    </source>
</evidence>
<dbReference type="Pfam" id="PF14572">
    <property type="entry name" value="Pribosyl_synth"/>
    <property type="match status" value="1"/>
</dbReference>
<dbReference type="AlphaFoldDB" id="A0A1G2KXI9"/>
<dbReference type="SMART" id="SM01400">
    <property type="entry name" value="Pribosyltran_N"/>
    <property type="match status" value="1"/>
</dbReference>
<evidence type="ECO:0000313" key="9">
    <source>
        <dbReference type="EMBL" id="OHA04100.1"/>
    </source>
</evidence>
<evidence type="ECO:0000256" key="5">
    <source>
        <dbReference type="ARBA" id="ARBA00022777"/>
    </source>
</evidence>
<evidence type="ECO:0000256" key="7">
    <source>
        <dbReference type="ARBA" id="ARBA00049535"/>
    </source>
</evidence>
<dbReference type="GO" id="GO:0005524">
    <property type="term" value="F:ATP binding"/>
    <property type="evidence" value="ECO:0007669"/>
    <property type="project" value="UniProtKB-KW"/>
</dbReference>
<accession>A0A1G2KXI9</accession>
<dbReference type="Pfam" id="PF13793">
    <property type="entry name" value="Pribosyltran_N"/>
    <property type="match status" value="1"/>
</dbReference>
<evidence type="ECO:0000256" key="4">
    <source>
        <dbReference type="ARBA" id="ARBA00022741"/>
    </source>
</evidence>
<keyword evidence="4" id="KW-0547">Nucleotide-binding</keyword>
<dbReference type="CDD" id="cd06223">
    <property type="entry name" value="PRTases_typeI"/>
    <property type="match status" value="1"/>
</dbReference>
<dbReference type="PANTHER" id="PTHR10210">
    <property type="entry name" value="RIBOSE-PHOSPHATE DIPHOSPHOKINASE FAMILY MEMBER"/>
    <property type="match status" value="1"/>
</dbReference>
<dbReference type="Gene3D" id="3.40.50.2020">
    <property type="match status" value="2"/>
</dbReference>
<dbReference type="GO" id="GO:0006015">
    <property type="term" value="P:5-phosphoribose 1-diphosphate biosynthetic process"/>
    <property type="evidence" value="ECO:0007669"/>
    <property type="project" value="TreeGrafter"/>
</dbReference>
<dbReference type="NCBIfam" id="TIGR01251">
    <property type="entry name" value="ribP_PPkin"/>
    <property type="match status" value="1"/>
</dbReference>
<dbReference type="GO" id="GO:0016301">
    <property type="term" value="F:kinase activity"/>
    <property type="evidence" value="ECO:0007669"/>
    <property type="project" value="UniProtKB-KW"/>
</dbReference>
<dbReference type="EC" id="2.7.6.1" evidence="1"/>
<reference evidence="9 10" key="1">
    <citation type="journal article" date="2016" name="Nat. Commun.">
        <title>Thousands of microbial genomes shed light on interconnected biogeochemical processes in an aquifer system.</title>
        <authorList>
            <person name="Anantharaman K."/>
            <person name="Brown C.T."/>
            <person name="Hug L.A."/>
            <person name="Sharon I."/>
            <person name="Castelle C.J."/>
            <person name="Probst A.J."/>
            <person name="Thomas B.C."/>
            <person name="Singh A."/>
            <person name="Wilkins M.J."/>
            <person name="Karaoz U."/>
            <person name="Brodie E.L."/>
            <person name="Williams K.H."/>
            <person name="Hubbard S.S."/>
            <person name="Banfield J.F."/>
        </authorList>
    </citation>
    <scope>NUCLEOTIDE SEQUENCE [LARGE SCALE GENOMIC DNA]</scope>
</reference>
<dbReference type="GO" id="GO:0000287">
    <property type="term" value="F:magnesium ion binding"/>
    <property type="evidence" value="ECO:0007669"/>
    <property type="project" value="InterPro"/>
</dbReference>
<dbReference type="GO" id="GO:0002189">
    <property type="term" value="C:ribose phosphate diphosphokinase complex"/>
    <property type="evidence" value="ECO:0007669"/>
    <property type="project" value="TreeGrafter"/>
</dbReference>
<dbReference type="InterPro" id="IPR000836">
    <property type="entry name" value="PRTase_dom"/>
</dbReference>
<gene>
    <name evidence="9" type="ORF">A3C16_02120</name>
</gene>
<keyword evidence="3" id="KW-0545">Nucleotide biosynthesis</keyword>
<organism evidence="9 10">
    <name type="scientific">Candidatus Sungbacteria bacterium RIFCSPHIGHO2_02_FULL_51_29</name>
    <dbReference type="NCBI Taxonomy" id="1802273"/>
    <lineage>
        <taxon>Bacteria</taxon>
        <taxon>Candidatus Sungiibacteriota</taxon>
    </lineage>
</organism>
<sequence length="335" mass="36411">MPDLKIFAGRASEKLAADIAAYIEAADPSWKSGRTKPVLGKVERKNFADGEQYDRPLENVRGDDVFIIQSTVQPDSNFLNLLFLVSTMKFASAARVTAVIPYFGYSRQDRKDKSRAPVNILPLIDALRGVDRVMLLDVHSTPTPDGFMLAGVKVDHLYARPIFLKYLRAKKDELWGSSRGLLLAAPDANAEGLARAYKRALGAQGHILITKERSVEDGKASVITVIGDPKGYDILIVDDMIDSGKTNCNAVDELKARGAERIRSLATHAVLSGNAVERIQQSGLEEVIVTDSIHHSALGTAPPSKITVLSAAHLLGEAILRTHNNASVSSLFDED</sequence>
<dbReference type="InterPro" id="IPR029057">
    <property type="entry name" value="PRTase-like"/>
</dbReference>
<keyword evidence="5" id="KW-0418">Kinase</keyword>
<name>A0A1G2KXI9_9BACT</name>
<dbReference type="EMBL" id="MHQL01000001">
    <property type="protein sequence ID" value="OHA04100.1"/>
    <property type="molecule type" value="Genomic_DNA"/>
</dbReference>
<evidence type="ECO:0000313" key="10">
    <source>
        <dbReference type="Proteomes" id="UP000177811"/>
    </source>
</evidence>
<comment type="caution">
    <text evidence="9">The sequence shown here is derived from an EMBL/GenBank/DDBJ whole genome shotgun (WGS) entry which is preliminary data.</text>
</comment>
<evidence type="ECO:0000256" key="6">
    <source>
        <dbReference type="ARBA" id="ARBA00022840"/>
    </source>
</evidence>
<dbReference type="GO" id="GO:0005737">
    <property type="term" value="C:cytoplasm"/>
    <property type="evidence" value="ECO:0007669"/>
    <property type="project" value="TreeGrafter"/>
</dbReference>
<proteinExistence type="predicted"/>
<dbReference type="SUPFAM" id="SSF53271">
    <property type="entry name" value="PRTase-like"/>
    <property type="match status" value="1"/>
</dbReference>
<dbReference type="Proteomes" id="UP000177811">
    <property type="component" value="Unassembled WGS sequence"/>
</dbReference>
<dbReference type="InterPro" id="IPR029099">
    <property type="entry name" value="Pribosyltran_N"/>
</dbReference>